<proteinExistence type="predicted"/>
<evidence type="ECO:0000313" key="3">
    <source>
        <dbReference type="Proteomes" id="UP000178417"/>
    </source>
</evidence>
<sequence>MRFKETETIELKKSTSELKEAVISIVSILNKHKNGCIYFGIKDDGTIIGQNIGSKTIRDISKTIADNIEPKIFPSISEVKIGIKNCIKVAFEGVNCPYFAYGRGYVRVGDEDRKLTVKELERLFNKTEEASWEKQISSKSSKDINARAVKEYVSIANQAKRIDFKFSNVFETLNKLGLIKNKKLLRAAEILFCDNNSVEIQAAVFAGTDKVTFLDIRQFKGNLFKLLKFAESYIKEHMNWRAELLERERKEIPEIPLRAIMEALINSLCHRDYANPKGNEIAIFKDRVEIYNPGQFPQEYSPIDFIKGRERSILRNPLIANTLYLSKDIERWGSGMKRIYDACAEQRVKVKFSKLKSGFLVTFFRAKEKTTPNYPQLPPTTPMTMPNKEKDIIKLIKQNPKITKENLAKELNVTIYGIKYYIRKLKEKRKLEWVGSSKFGYWKFS</sequence>
<dbReference type="Pfam" id="PF13412">
    <property type="entry name" value="HTH_24"/>
    <property type="match status" value="1"/>
</dbReference>
<organism evidence="2 3">
    <name type="scientific">candidate division WOR-1 bacterium RIFOXYB2_FULL_37_13</name>
    <dbReference type="NCBI Taxonomy" id="1802579"/>
    <lineage>
        <taxon>Bacteria</taxon>
        <taxon>Bacillati</taxon>
        <taxon>Saganbacteria</taxon>
    </lineage>
</organism>
<gene>
    <name evidence="2" type="ORF">A2310_03470</name>
</gene>
<reference evidence="2 3" key="1">
    <citation type="journal article" date="2016" name="Nat. Commun.">
        <title>Thousands of microbial genomes shed light on interconnected biogeochemical processes in an aquifer system.</title>
        <authorList>
            <person name="Anantharaman K."/>
            <person name="Brown C.T."/>
            <person name="Hug L.A."/>
            <person name="Sharon I."/>
            <person name="Castelle C.J."/>
            <person name="Probst A.J."/>
            <person name="Thomas B.C."/>
            <person name="Singh A."/>
            <person name="Wilkins M.J."/>
            <person name="Karaoz U."/>
            <person name="Brodie E.L."/>
            <person name="Williams K.H."/>
            <person name="Hubbard S.S."/>
            <person name="Banfield J.F."/>
        </authorList>
    </citation>
    <scope>NUCLEOTIDE SEQUENCE [LARGE SCALE GENOMIC DNA]</scope>
</reference>
<comment type="caution">
    <text evidence="2">The sequence shown here is derived from an EMBL/GenBank/DDBJ whole genome shotgun (WGS) entry which is preliminary data.</text>
</comment>
<protein>
    <submittedName>
        <fullName evidence="2">Transcriptional regulator</fullName>
    </submittedName>
</protein>
<evidence type="ECO:0000259" key="1">
    <source>
        <dbReference type="Pfam" id="PF04326"/>
    </source>
</evidence>
<dbReference type="InterPro" id="IPR038475">
    <property type="entry name" value="RecG_C_sf"/>
</dbReference>
<dbReference type="InterPro" id="IPR007421">
    <property type="entry name" value="Schlafen_AlbA_2_dom"/>
</dbReference>
<dbReference type="InterPro" id="IPR036388">
    <property type="entry name" value="WH-like_DNA-bd_sf"/>
</dbReference>
<dbReference type="Proteomes" id="UP000178417">
    <property type="component" value="Unassembled WGS sequence"/>
</dbReference>
<dbReference type="Pfam" id="PF04326">
    <property type="entry name" value="SLFN_AlbA_2"/>
    <property type="match status" value="1"/>
</dbReference>
<dbReference type="InterPro" id="IPR038461">
    <property type="entry name" value="Schlafen_AlbA_2_dom_sf"/>
</dbReference>
<dbReference type="Gene3D" id="3.30.950.30">
    <property type="entry name" value="Schlafen, AAA domain"/>
    <property type="match status" value="1"/>
</dbReference>
<dbReference type="InterPro" id="IPR036390">
    <property type="entry name" value="WH_DNA-bd_sf"/>
</dbReference>
<dbReference type="EMBL" id="MEUB01000070">
    <property type="protein sequence ID" value="OGC18633.1"/>
    <property type="molecule type" value="Genomic_DNA"/>
</dbReference>
<dbReference type="PANTHER" id="PTHR30595:SF6">
    <property type="entry name" value="SCHLAFEN ALBA-2 DOMAIN-CONTAINING PROTEIN"/>
    <property type="match status" value="1"/>
</dbReference>
<name>A0A1F4SFY2_UNCSA</name>
<dbReference type="Gene3D" id="1.10.10.10">
    <property type="entry name" value="Winged helix-like DNA-binding domain superfamily/Winged helix DNA-binding domain"/>
    <property type="match status" value="1"/>
</dbReference>
<dbReference type="AlphaFoldDB" id="A0A1F4SFY2"/>
<dbReference type="PANTHER" id="PTHR30595">
    <property type="entry name" value="GLPR-RELATED TRANSCRIPTIONAL REPRESSOR"/>
    <property type="match status" value="1"/>
</dbReference>
<evidence type="ECO:0000313" key="2">
    <source>
        <dbReference type="EMBL" id="OGC18633.1"/>
    </source>
</evidence>
<dbReference type="Gene3D" id="3.30.565.60">
    <property type="match status" value="1"/>
</dbReference>
<dbReference type="STRING" id="1802579.A2310_03470"/>
<dbReference type="Pfam" id="PF13749">
    <property type="entry name" value="HATPase_c_4"/>
    <property type="match status" value="1"/>
</dbReference>
<feature type="domain" description="Schlafen AlbA-2" evidence="1">
    <location>
        <begin position="5"/>
        <end position="115"/>
    </location>
</feature>
<accession>A0A1F4SFY2</accession>
<dbReference type="SUPFAM" id="SSF46785">
    <property type="entry name" value="Winged helix' DNA-binding domain"/>
    <property type="match status" value="1"/>
</dbReference>